<keyword evidence="1" id="KW-1133">Transmembrane helix</keyword>
<proteinExistence type="predicted"/>
<dbReference type="EMBL" id="AP019810">
    <property type="protein sequence ID" value="BBM14677.1"/>
    <property type="molecule type" value="Genomic_DNA"/>
</dbReference>
<evidence type="ECO:0000256" key="1">
    <source>
        <dbReference type="SAM" id="Phobius"/>
    </source>
</evidence>
<keyword evidence="1" id="KW-0472">Membrane</keyword>
<sequence length="152" mass="17188">MNGYRKYKKMFWILSLGIIGFYLFLGWKLGSYKDDGILFILAIALITLFLATRSNNFYDKWEKWNTEGPEKYDKLSAQTPVKKENKNIIKCPTCQSRDVQFMQNNKKGFSIGKAVGGAALTGGIGTLAGFAGKKGKNQWFCTNCHTTFETKN</sequence>
<evidence type="ECO:0000313" key="2">
    <source>
        <dbReference type="EMBL" id="BBM14677.1"/>
    </source>
</evidence>
<accession>A0AAI8WDN4</accession>
<dbReference type="AlphaFoldDB" id="A0AAI8WDN4"/>
<feature type="transmembrane region" description="Helical" evidence="1">
    <location>
        <begin position="36"/>
        <end position="52"/>
    </location>
</feature>
<evidence type="ECO:0000313" key="3">
    <source>
        <dbReference type="Proteomes" id="UP000509460"/>
    </source>
</evidence>
<reference evidence="2 3" key="1">
    <citation type="submission" date="2019-07" db="EMBL/GenBank/DDBJ databases">
        <title>antibiotic susceptibility of plant-derived lactic acid bacteria.</title>
        <authorList>
            <person name="Sugiyama M."/>
            <person name="Noda M."/>
        </authorList>
    </citation>
    <scope>NUCLEOTIDE SEQUENCE [LARGE SCALE GENOMIC DNA]</scope>
    <source>
        <strain evidence="2 3">15-1A</strain>
    </source>
</reference>
<gene>
    <name evidence="2" type="ORF">EM151A_1472</name>
</gene>
<name>A0AAI8WDN4_ENTMU</name>
<dbReference type="Proteomes" id="UP000509460">
    <property type="component" value="Chromosome"/>
</dbReference>
<feature type="transmembrane region" description="Helical" evidence="1">
    <location>
        <begin position="12"/>
        <end position="30"/>
    </location>
</feature>
<organism evidence="2 3">
    <name type="scientific">Enterococcus mundtii</name>
    <dbReference type="NCBI Taxonomy" id="53346"/>
    <lineage>
        <taxon>Bacteria</taxon>
        <taxon>Bacillati</taxon>
        <taxon>Bacillota</taxon>
        <taxon>Bacilli</taxon>
        <taxon>Lactobacillales</taxon>
        <taxon>Enterococcaceae</taxon>
        <taxon>Enterococcus</taxon>
    </lineage>
</organism>
<dbReference type="RefSeq" id="WP_010733942.1">
    <property type="nucleotide sequence ID" value="NZ_AP019810.1"/>
</dbReference>
<protein>
    <submittedName>
        <fullName evidence="2">Uncharacterized protein</fullName>
    </submittedName>
</protein>
<keyword evidence="1" id="KW-0812">Transmembrane</keyword>